<dbReference type="CDD" id="cd00165">
    <property type="entry name" value="S4"/>
    <property type="match status" value="1"/>
</dbReference>
<dbReference type="SMART" id="SM00363">
    <property type="entry name" value="S4"/>
    <property type="match status" value="1"/>
</dbReference>
<dbReference type="Proteomes" id="UP000824262">
    <property type="component" value="Unassembled WGS sequence"/>
</dbReference>
<dbReference type="GO" id="GO:0003723">
    <property type="term" value="F:RNA binding"/>
    <property type="evidence" value="ECO:0007669"/>
    <property type="project" value="UniProtKB-KW"/>
</dbReference>
<accession>A0A9D0ZE60</accession>
<dbReference type="AlphaFoldDB" id="A0A9D0ZE60"/>
<organism evidence="3 4">
    <name type="scientific">Candidatus Scatomorpha intestinavium</name>
    <dbReference type="NCBI Taxonomy" id="2840922"/>
    <lineage>
        <taxon>Bacteria</taxon>
        <taxon>Bacillati</taxon>
        <taxon>Bacillota</taxon>
        <taxon>Clostridia</taxon>
        <taxon>Eubacteriales</taxon>
        <taxon>Candidatus Scatomorpha</taxon>
    </lineage>
</organism>
<dbReference type="EMBL" id="DVGA01000049">
    <property type="protein sequence ID" value="HIQ78626.1"/>
    <property type="molecule type" value="Genomic_DNA"/>
</dbReference>
<evidence type="ECO:0000256" key="1">
    <source>
        <dbReference type="PROSITE-ProRule" id="PRU00182"/>
    </source>
</evidence>
<dbReference type="InterPro" id="IPR036986">
    <property type="entry name" value="S4_RNA-bd_sf"/>
</dbReference>
<protein>
    <submittedName>
        <fullName evidence="3">RNA-binding S4 domain-containing protein</fullName>
    </submittedName>
</protein>
<evidence type="ECO:0000259" key="2">
    <source>
        <dbReference type="SMART" id="SM00363"/>
    </source>
</evidence>
<dbReference type="SUPFAM" id="SSF55174">
    <property type="entry name" value="Alpha-L RNA-binding motif"/>
    <property type="match status" value="1"/>
</dbReference>
<proteinExistence type="predicted"/>
<evidence type="ECO:0000313" key="3">
    <source>
        <dbReference type="EMBL" id="HIQ78626.1"/>
    </source>
</evidence>
<reference evidence="3" key="2">
    <citation type="journal article" date="2021" name="PeerJ">
        <title>Extensive microbial diversity within the chicken gut microbiome revealed by metagenomics and culture.</title>
        <authorList>
            <person name="Gilroy R."/>
            <person name="Ravi A."/>
            <person name="Getino M."/>
            <person name="Pursley I."/>
            <person name="Horton D.L."/>
            <person name="Alikhan N.F."/>
            <person name="Baker D."/>
            <person name="Gharbi K."/>
            <person name="Hall N."/>
            <person name="Watson M."/>
            <person name="Adriaenssens E.M."/>
            <person name="Foster-Nyarko E."/>
            <person name="Jarju S."/>
            <person name="Secka A."/>
            <person name="Antonio M."/>
            <person name="Oren A."/>
            <person name="Chaudhuri R.R."/>
            <person name="La Ragione R."/>
            <person name="Hildebrand F."/>
            <person name="Pallen M.J."/>
        </authorList>
    </citation>
    <scope>NUCLEOTIDE SEQUENCE</scope>
    <source>
        <strain evidence="3">ChiBcolR7-354</strain>
    </source>
</reference>
<dbReference type="Gene3D" id="3.10.290.10">
    <property type="entry name" value="RNA-binding S4 domain"/>
    <property type="match status" value="1"/>
</dbReference>
<name>A0A9D0ZE60_9FIRM</name>
<dbReference type="PROSITE" id="PS50889">
    <property type="entry name" value="S4"/>
    <property type="match status" value="1"/>
</dbReference>
<sequence length="72" mass="7785">MKTDTIAIHTDFIKLESLLKLAGACETGGEAKLAINDGLVEVNGEVCTMRGKKIRSGDSVLFDGVLYRVENE</sequence>
<evidence type="ECO:0000313" key="4">
    <source>
        <dbReference type="Proteomes" id="UP000824262"/>
    </source>
</evidence>
<feature type="domain" description="RNA-binding S4" evidence="2">
    <location>
        <begin position="13"/>
        <end position="71"/>
    </location>
</feature>
<dbReference type="InterPro" id="IPR002942">
    <property type="entry name" value="S4_RNA-bd"/>
</dbReference>
<gene>
    <name evidence="3" type="ORF">IAB77_05140</name>
</gene>
<reference evidence="3" key="1">
    <citation type="submission" date="2020-10" db="EMBL/GenBank/DDBJ databases">
        <authorList>
            <person name="Gilroy R."/>
        </authorList>
    </citation>
    <scope>NUCLEOTIDE SEQUENCE</scope>
    <source>
        <strain evidence="3">ChiBcolR7-354</strain>
    </source>
</reference>
<dbReference type="Pfam" id="PF13275">
    <property type="entry name" value="S4_2"/>
    <property type="match status" value="1"/>
</dbReference>
<comment type="caution">
    <text evidence="3">The sequence shown here is derived from an EMBL/GenBank/DDBJ whole genome shotgun (WGS) entry which is preliminary data.</text>
</comment>
<keyword evidence="1" id="KW-0694">RNA-binding</keyword>